<reference evidence="2 3" key="1">
    <citation type="journal article" date="2019" name="Emerg. Microbes Infect.">
        <title>Comprehensive subspecies identification of 175 nontuberculous mycobacteria species based on 7547 genomic profiles.</title>
        <authorList>
            <person name="Matsumoto Y."/>
            <person name="Kinjo T."/>
            <person name="Motooka D."/>
            <person name="Nabeya D."/>
            <person name="Jung N."/>
            <person name="Uechi K."/>
            <person name="Horii T."/>
            <person name="Iida T."/>
            <person name="Fujita J."/>
            <person name="Nakamura S."/>
        </authorList>
    </citation>
    <scope>NUCLEOTIDE SEQUENCE [LARGE SCALE GENOMIC DNA]</scope>
    <source>
        <strain evidence="2 3">JCM 6377</strain>
    </source>
</reference>
<gene>
    <name evidence="2" type="ORF">MAGR_03900</name>
</gene>
<accession>A0A7I9VUX4</accession>
<evidence type="ECO:0008006" key="4">
    <source>
        <dbReference type="Google" id="ProtNLM"/>
    </source>
</evidence>
<name>A0A7I9VUX4_MYCAG</name>
<dbReference type="Proteomes" id="UP000465302">
    <property type="component" value="Unassembled WGS sequence"/>
</dbReference>
<evidence type="ECO:0000313" key="3">
    <source>
        <dbReference type="Proteomes" id="UP000465302"/>
    </source>
</evidence>
<protein>
    <recommendedName>
        <fullName evidence="4">DUF4352 domain-containing protein</fullName>
    </recommendedName>
</protein>
<evidence type="ECO:0000313" key="2">
    <source>
        <dbReference type="EMBL" id="GFG48949.1"/>
    </source>
</evidence>
<dbReference type="Gene3D" id="2.60.40.1240">
    <property type="match status" value="1"/>
</dbReference>
<dbReference type="EMBL" id="BLKS01000001">
    <property type="protein sequence ID" value="GFG48949.1"/>
    <property type="molecule type" value="Genomic_DNA"/>
</dbReference>
<dbReference type="InterPro" id="IPR029050">
    <property type="entry name" value="Immunoprotect_excell_Ig-like"/>
</dbReference>
<dbReference type="AlphaFoldDB" id="A0A7I9VUX4"/>
<sequence>MRTMEGRPPEAPQPAARSDGWLHWFERLGSQKTRRAALLIVLVATAAFGGLDTVNKQVTPFNTGEEFNDGQYTVTIERARLVDELKGTYGTPKPGKMYLGVVATLRNDGTVPGRLRNQLDLRDVEGKEFFGVFRLRDGSAVQTLGPSLTEQLVFAWLVPDDVARSLDSVTLRVWKKKYTQLMVTYGGKEWIDTDTYGQVVVPVKDAA</sequence>
<keyword evidence="1" id="KW-0732">Signal</keyword>
<proteinExistence type="predicted"/>
<comment type="caution">
    <text evidence="2">The sequence shown here is derived from an EMBL/GenBank/DDBJ whole genome shotgun (WGS) entry which is preliminary data.</text>
</comment>
<evidence type="ECO:0000256" key="1">
    <source>
        <dbReference type="ARBA" id="ARBA00022729"/>
    </source>
</evidence>
<organism evidence="2 3">
    <name type="scientific">Mycolicibacterium agri</name>
    <name type="common">Mycobacterium agri</name>
    <dbReference type="NCBI Taxonomy" id="36811"/>
    <lineage>
        <taxon>Bacteria</taxon>
        <taxon>Bacillati</taxon>
        <taxon>Actinomycetota</taxon>
        <taxon>Actinomycetes</taxon>
        <taxon>Mycobacteriales</taxon>
        <taxon>Mycobacteriaceae</taxon>
        <taxon>Mycolicibacterium</taxon>
    </lineage>
</organism>